<gene>
    <name evidence="11" type="ORF">TRFO_26126</name>
</gene>
<dbReference type="Gene3D" id="2.60.40.10">
    <property type="entry name" value="Immunoglobulins"/>
    <property type="match status" value="1"/>
</dbReference>
<dbReference type="PANTHER" id="PTHR10942">
    <property type="entry name" value="LEISHMANOLYSIN-LIKE PEPTIDASE"/>
    <property type="match status" value="1"/>
</dbReference>
<evidence type="ECO:0000256" key="6">
    <source>
        <dbReference type="ARBA" id="ARBA00023049"/>
    </source>
</evidence>
<evidence type="ECO:0000256" key="2">
    <source>
        <dbReference type="ARBA" id="ARBA00022670"/>
    </source>
</evidence>
<dbReference type="InterPro" id="IPR002909">
    <property type="entry name" value="IPT_dom"/>
</dbReference>
<protein>
    <submittedName>
        <fullName evidence="11">Clan MA, family M8</fullName>
    </submittedName>
</protein>
<keyword evidence="4" id="KW-0378">Hydrolase</keyword>
<feature type="binding site" evidence="8">
    <location>
        <position position="234"/>
    </location>
    <ligand>
        <name>Zn(2+)</name>
        <dbReference type="ChEBI" id="CHEBI:29105"/>
        <note>catalytic</note>
    </ligand>
</feature>
<evidence type="ECO:0000256" key="7">
    <source>
        <dbReference type="PIRSR" id="PIRSR601577-1"/>
    </source>
</evidence>
<feature type="domain" description="IPT/TIG" evidence="10">
    <location>
        <begin position="565"/>
        <end position="620"/>
    </location>
</feature>
<feature type="chain" id="PRO_5013176148" evidence="9">
    <location>
        <begin position="18"/>
        <end position="667"/>
    </location>
</feature>
<sequence>MLTLLFALLHVFTCDHTREIDAILRSLPPQPLQRSTNSIETNEGQLSSMKDIVDAEVAARQPIRVYFSVDSIDNPSLDSQQCKVSGETLKVDGRGYITCQAGDILTENKKKVIKETMENARKFIHKLIKVTPCTDPIDVSGTLSGTLKDSNTKIPNIDLFIYVLARPYGNKSSTLASASPLKYNTNKNSSKPLDSQRPLVGKITINAAKMPETIQDENSGERQFFVTCIHELMHVLAFSPGLFTKWVNRSSGTQFKKHVVEFKNNYNITQTFLGTPALTKWVNTRFQVTDPVISTFGLEIEDGGGPGTRGSHPNSRLYFSDVMQGVTYGPGYFSPVFFHSLYDSGWYEPNYTMVEPLVYMDVTLYGQQPNPNVLTNPASTSFPSDYFCDSSFNSYCFYDYSTKANCDLISFDEVASQQSSLSNETIRAWYGANGKYSSAEVLDYLPIYIPNVANCRNSDLPNTDNDVGAMAKKMGETYSPTSVCAISKIFKGSFGEVMLAQATGCYSARCGMDGKLRITLPNTDEQMCVREGQKIYKKASTQYVLCPSPARACATLPKTPMLPVTGCVPDRGPHDGSNYISIEGSGFDQVEIESILIGDIPLTVISTTPTSLLVQVPSKITDKTTPILEKPLPLKVVLVKAVAGYPKETVVENFYTFLKKDYSYSGN</sequence>
<dbReference type="GeneID" id="94839462"/>
<evidence type="ECO:0000313" key="11">
    <source>
        <dbReference type="EMBL" id="OHT05975.1"/>
    </source>
</evidence>
<reference evidence="11" key="1">
    <citation type="submission" date="2016-10" db="EMBL/GenBank/DDBJ databases">
        <authorList>
            <person name="Benchimol M."/>
            <person name="Almeida L.G."/>
            <person name="Vasconcelos A.T."/>
            <person name="Perreira-Neves A."/>
            <person name="Rosa I.A."/>
            <person name="Tasca T."/>
            <person name="Bogo M.R."/>
            <person name="de Souza W."/>
        </authorList>
    </citation>
    <scope>NUCLEOTIDE SEQUENCE [LARGE SCALE GENOMIC DNA]</scope>
    <source>
        <strain evidence="11">K</strain>
    </source>
</reference>
<comment type="similarity">
    <text evidence="1">Belongs to the peptidase M8 family.</text>
</comment>
<evidence type="ECO:0000259" key="10">
    <source>
        <dbReference type="Pfam" id="PF01833"/>
    </source>
</evidence>
<keyword evidence="5 8" id="KW-0862">Zinc</keyword>
<keyword evidence="6 8" id="KW-0482">Metalloprotease</keyword>
<dbReference type="Proteomes" id="UP000179807">
    <property type="component" value="Unassembled WGS sequence"/>
</dbReference>
<dbReference type="EMBL" id="MLAK01000740">
    <property type="protein sequence ID" value="OHT05975.1"/>
    <property type="molecule type" value="Genomic_DNA"/>
</dbReference>
<evidence type="ECO:0000256" key="3">
    <source>
        <dbReference type="ARBA" id="ARBA00022723"/>
    </source>
</evidence>
<dbReference type="VEuPathDB" id="TrichDB:TRFO_26126"/>
<evidence type="ECO:0000313" key="12">
    <source>
        <dbReference type="Proteomes" id="UP000179807"/>
    </source>
</evidence>
<dbReference type="GO" id="GO:0005737">
    <property type="term" value="C:cytoplasm"/>
    <property type="evidence" value="ECO:0007669"/>
    <property type="project" value="TreeGrafter"/>
</dbReference>
<keyword evidence="2" id="KW-0645">Protease</keyword>
<dbReference type="Pfam" id="PF01457">
    <property type="entry name" value="Peptidase_M8"/>
    <property type="match status" value="1"/>
</dbReference>
<feature type="signal peptide" evidence="9">
    <location>
        <begin position="1"/>
        <end position="17"/>
    </location>
</feature>
<comment type="caution">
    <text evidence="11">The sequence shown here is derived from an EMBL/GenBank/DDBJ whole genome shotgun (WGS) entry which is preliminary data.</text>
</comment>
<evidence type="ECO:0000256" key="5">
    <source>
        <dbReference type="ARBA" id="ARBA00022833"/>
    </source>
</evidence>
<dbReference type="PANTHER" id="PTHR10942:SF0">
    <property type="entry name" value="LEISHMANOLYSIN-LIKE PEPTIDASE"/>
    <property type="match status" value="1"/>
</dbReference>
<dbReference type="Pfam" id="PF01833">
    <property type="entry name" value="TIG"/>
    <property type="match status" value="1"/>
</dbReference>
<name>A0A1J4K3M3_9EUKA</name>
<evidence type="ECO:0000256" key="9">
    <source>
        <dbReference type="SAM" id="SignalP"/>
    </source>
</evidence>
<dbReference type="GO" id="GO:0004222">
    <property type="term" value="F:metalloendopeptidase activity"/>
    <property type="evidence" value="ECO:0007669"/>
    <property type="project" value="InterPro"/>
</dbReference>
<keyword evidence="12" id="KW-1185">Reference proteome</keyword>
<feature type="binding site" evidence="8">
    <location>
        <position position="230"/>
    </location>
    <ligand>
        <name>Zn(2+)</name>
        <dbReference type="ChEBI" id="CHEBI:29105"/>
        <note>catalytic</note>
    </ligand>
</feature>
<keyword evidence="3 8" id="KW-0479">Metal-binding</keyword>
<dbReference type="CDD" id="cd00603">
    <property type="entry name" value="IPT_PCSR"/>
    <property type="match status" value="1"/>
</dbReference>
<proteinExistence type="inferred from homology"/>
<dbReference type="Gene3D" id="3.90.132.10">
    <property type="entry name" value="Leishmanolysin , domain 2"/>
    <property type="match status" value="1"/>
</dbReference>
<dbReference type="GO" id="GO:0016020">
    <property type="term" value="C:membrane"/>
    <property type="evidence" value="ECO:0007669"/>
    <property type="project" value="InterPro"/>
</dbReference>
<dbReference type="AlphaFoldDB" id="A0A1J4K3M3"/>
<evidence type="ECO:0000256" key="8">
    <source>
        <dbReference type="PIRSR" id="PIRSR601577-2"/>
    </source>
</evidence>
<dbReference type="InterPro" id="IPR013783">
    <property type="entry name" value="Ig-like_fold"/>
</dbReference>
<dbReference type="SUPFAM" id="SSF55486">
    <property type="entry name" value="Metalloproteases ('zincins'), catalytic domain"/>
    <property type="match status" value="1"/>
</dbReference>
<dbReference type="RefSeq" id="XP_068359111.1">
    <property type="nucleotide sequence ID" value="XM_068504758.1"/>
</dbReference>
<dbReference type="GO" id="GO:0006508">
    <property type="term" value="P:proteolysis"/>
    <property type="evidence" value="ECO:0007669"/>
    <property type="project" value="UniProtKB-KW"/>
</dbReference>
<dbReference type="InterPro" id="IPR001577">
    <property type="entry name" value="Peptidase_M8"/>
</dbReference>
<keyword evidence="9" id="KW-0732">Signal</keyword>
<dbReference type="GO" id="GO:0046872">
    <property type="term" value="F:metal ion binding"/>
    <property type="evidence" value="ECO:0007669"/>
    <property type="project" value="UniProtKB-KW"/>
</dbReference>
<dbReference type="GO" id="GO:0007155">
    <property type="term" value="P:cell adhesion"/>
    <property type="evidence" value="ECO:0007669"/>
    <property type="project" value="InterPro"/>
</dbReference>
<organism evidence="11 12">
    <name type="scientific">Tritrichomonas foetus</name>
    <dbReference type="NCBI Taxonomy" id="1144522"/>
    <lineage>
        <taxon>Eukaryota</taxon>
        <taxon>Metamonada</taxon>
        <taxon>Parabasalia</taxon>
        <taxon>Tritrichomonadida</taxon>
        <taxon>Tritrichomonadidae</taxon>
        <taxon>Tritrichomonas</taxon>
    </lineage>
</organism>
<dbReference type="OrthoDB" id="10266053at2759"/>
<dbReference type="Gene3D" id="3.10.170.20">
    <property type="match status" value="1"/>
</dbReference>
<dbReference type="FunFam" id="3.10.170.20:FF:000003">
    <property type="entry name" value="GP63-like"/>
    <property type="match status" value="1"/>
</dbReference>
<evidence type="ECO:0000256" key="4">
    <source>
        <dbReference type="ARBA" id="ARBA00022801"/>
    </source>
</evidence>
<dbReference type="SUPFAM" id="SSF81296">
    <property type="entry name" value="E set domains"/>
    <property type="match status" value="1"/>
</dbReference>
<accession>A0A1J4K3M3</accession>
<comment type="cofactor">
    <cofactor evidence="8">
        <name>Zn(2+)</name>
        <dbReference type="ChEBI" id="CHEBI:29105"/>
    </cofactor>
    <text evidence="8">Binds 1 zinc ion per subunit.</text>
</comment>
<feature type="binding site" evidence="8">
    <location>
        <position position="312"/>
    </location>
    <ligand>
        <name>Zn(2+)</name>
        <dbReference type="ChEBI" id="CHEBI:29105"/>
        <note>catalytic</note>
    </ligand>
</feature>
<dbReference type="InterPro" id="IPR014756">
    <property type="entry name" value="Ig_E-set"/>
</dbReference>
<feature type="active site" evidence="7">
    <location>
        <position position="231"/>
    </location>
</feature>
<evidence type="ECO:0000256" key="1">
    <source>
        <dbReference type="ARBA" id="ARBA00005860"/>
    </source>
</evidence>